<dbReference type="AlphaFoldDB" id="A0A158HTL9"/>
<feature type="transmembrane region" description="Helical" evidence="8">
    <location>
        <begin position="12"/>
        <end position="35"/>
    </location>
</feature>
<gene>
    <name evidence="9" type="ORF">AWB64_04996</name>
</gene>
<dbReference type="Gene3D" id="1.10.3470.10">
    <property type="entry name" value="ABC transporter involved in vitamin B12 uptake, BtuC"/>
    <property type="match status" value="2"/>
</dbReference>
<evidence type="ECO:0000256" key="3">
    <source>
        <dbReference type="ARBA" id="ARBA00022448"/>
    </source>
</evidence>
<dbReference type="PANTHER" id="PTHR30472">
    <property type="entry name" value="FERRIC ENTEROBACTIN TRANSPORT SYSTEM PERMEASE PROTEIN"/>
    <property type="match status" value="1"/>
</dbReference>
<evidence type="ECO:0000313" key="9">
    <source>
        <dbReference type="EMBL" id="SAL47467.1"/>
    </source>
</evidence>
<keyword evidence="6 8" id="KW-1133">Transmembrane helix</keyword>
<dbReference type="OrthoDB" id="9811721at2"/>
<keyword evidence="4" id="KW-1003">Cell membrane</keyword>
<feature type="transmembrane region" description="Helical" evidence="8">
    <location>
        <begin position="243"/>
        <end position="273"/>
    </location>
</feature>
<dbReference type="RefSeq" id="WP_060858038.1">
    <property type="nucleotide sequence ID" value="NZ_FCOC02000020.1"/>
</dbReference>
<organism evidence="9 10">
    <name type="scientific">Caballeronia sordidicola</name>
    <name type="common">Burkholderia sordidicola</name>
    <dbReference type="NCBI Taxonomy" id="196367"/>
    <lineage>
        <taxon>Bacteria</taxon>
        <taxon>Pseudomonadati</taxon>
        <taxon>Pseudomonadota</taxon>
        <taxon>Betaproteobacteria</taxon>
        <taxon>Burkholderiales</taxon>
        <taxon>Burkholderiaceae</taxon>
        <taxon>Caballeronia</taxon>
    </lineage>
</organism>
<feature type="transmembrane region" description="Helical" evidence="8">
    <location>
        <begin position="456"/>
        <end position="476"/>
    </location>
</feature>
<keyword evidence="3" id="KW-0813">Transport</keyword>
<feature type="transmembrane region" description="Helical" evidence="8">
    <location>
        <begin position="528"/>
        <end position="549"/>
    </location>
</feature>
<feature type="transmembrane region" description="Helical" evidence="8">
    <location>
        <begin position="580"/>
        <end position="603"/>
    </location>
</feature>
<evidence type="ECO:0000256" key="5">
    <source>
        <dbReference type="ARBA" id="ARBA00022692"/>
    </source>
</evidence>
<feature type="transmembrane region" description="Helical" evidence="8">
    <location>
        <begin position="397"/>
        <end position="420"/>
    </location>
</feature>
<evidence type="ECO:0000256" key="7">
    <source>
        <dbReference type="ARBA" id="ARBA00023136"/>
    </source>
</evidence>
<feature type="transmembrane region" description="Helical" evidence="8">
    <location>
        <begin position="648"/>
        <end position="665"/>
    </location>
</feature>
<dbReference type="GO" id="GO:0033214">
    <property type="term" value="P:siderophore-iron import into cell"/>
    <property type="evidence" value="ECO:0007669"/>
    <property type="project" value="TreeGrafter"/>
</dbReference>
<feature type="transmembrane region" description="Helical" evidence="8">
    <location>
        <begin position="69"/>
        <end position="86"/>
    </location>
</feature>
<reference evidence="9 10" key="1">
    <citation type="submission" date="2016-01" db="EMBL/GenBank/DDBJ databases">
        <authorList>
            <person name="Oliw E.H."/>
        </authorList>
    </citation>
    <scope>NUCLEOTIDE SEQUENCE [LARGE SCALE GENOMIC DNA]</scope>
    <source>
        <strain evidence="9">LMG 22029</strain>
    </source>
</reference>
<dbReference type="CDD" id="cd06550">
    <property type="entry name" value="TM_ABC_iron-siderophores_like"/>
    <property type="match status" value="2"/>
</dbReference>
<accession>A0A158HTL9</accession>
<feature type="transmembrane region" description="Helical" evidence="8">
    <location>
        <begin position="203"/>
        <end position="223"/>
    </location>
</feature>
<comment type="similarity">
    <text evidence="2">Belongs to the binding-protein-dependent transport system permease family. FecCD subfamily.</text>
</comment>
<feature type="transmembrane region" description="Helical" evidence="8">
    <location>
        <begin position="98"/>
        <end position="121"/>
    </location>
</feature>
<proteinExistence type="inferred from homology"/>
<evidence type="ECO:0000256" key="1">
    <source>
        <dbReference type="ARBA" id="ARBA00004651"/>
    </source>
</evidence>
<keyword evidence="5 8" id="KW-0812">Transmembrane</keyword>
<evidence type="ECO:0000313" key="10">
    <source>
        <dbReference type="Proteomes" id="UP000054893"/>
    </source>
</evidence>
<evidence type="ECO:0000256" key="4">
    <source>
        <dbReference type="ARBA" id="ARBA00022475"/>
    </source>
</evidence>
<feature type="transmembrane region" description="Helical" evidence="8">
    <location>
        <begin position="309"/>
        <end position="331"/>
    </location>
</feature>
<dbReference type="EMBL" id="FCOC02000020">
    <property type="protein sequence ID" value="SAL47467.1"/>
    <property type="molecule type" value="Genomic_DNA"/>
</dbReference>
<dbReference type="GO" id="GO:0022857">
    <property type="term" value="F:transmembrane transporter activity"/>
    <property type="evidence" value="ECO:0007669"/>
    <property type="project" value="InterPro"/>
</dbReference>
<feature type="transmembrane region" description="Helical" evidence="8">
    <location>
        <begin position="432"/>
        <end position="450"/>
    </location>
</feature>
<evidence type="ECO:0000256" key="2">
    <source>
        <dbReference type="ARBA" id="ARBA00007935"/>
    </source>
</evidence>
<dbReference type="GO" id="GO:0005886">
    <property type="term" value="C:plasma membrane"/>
    <property type="evidence" value="ECO:0007669"/>
    <property type="project" value="UniProtKB-SubCell"/>
</dbReference>
<comment type="subcellular location">
    <subcellularLocation>
        <location evidence="1">Cell membrane</location>
        <topology evidence="1">Multi-pass membrane protein</topology>
    </subcellularLocation>
</comment>
<feature type="transmembrane region" description="Helical" evidence="8">
    <location>
        <begin position="615"/>
        <end position="636"/>
    </location>
</feature>
<feature type="transmembrane region" description="Helical" evidence="8">
    <location>
        <begin position="127"/>
        <end position="145"/>
    </location>
</feature>
<feature type="transmembrane region" description="Helical" evidence="8">
    <location>
        <begin position="488"/>
        <end position="508"/>
    </location>
</feature>
<dbReference type="Pfam" id="PF01032">
    <property type="entry name" value="FecCD"/>
    <property type="match status" value="2"/>
</dbReference>
<feature type="transmembrane region" description="Helical" evidence="8">
    <location>
        <begin position="356"/>
        <end position="377"/>
    </location>
</feature>
<dbReference type="InterPro" id="IPR037294">
    <property type="entry name" value="ABC_BtuC-like"/>
</dbReference>
<dbReference type="SUPFAM" id="SSF81345">
    <property type="entry name" value="ABC transporter involved in vitamin B12 uptake, BtuC"/>
    <property type="match status" value="2"/>
</dbReference>
<protein>
    <submittedName>
        <fullName evidence="9">Iron-hydroxamate transporter permease subunit</fullName>
    </submittedName>
</protein>
<evidence type="ECO:0000256" key="6">
    <source>
        <dbReference type="ARBA" id="ARBA00022989"/>
    </source>
</evidence>
<feature type="transmembrane region" description="Helical" evidence="8">
    <location>
        <begin position="152"/>
        <end position="173"/>
    </location>
</feature>
<sequence>MSEAMTVRSHSVHRSPALTASVIVLIAILLTIARLEERLPASLWWHAVIAPSPTDLRQLLVHFSDMPRIGVIWLCGAALGLAGVSTQQVLRNPLAEPMTLGVFSGAYLALSVATVYAPVWLAFGRDAVALGGAALALSFVFALAARRGLSPFALILAGMIVNLCCSAFSFALAIAHFDLLSGLMIWGGGVLTQHDWHVAQALLLRLAPCTAILILFLRPMAAFDAGDAVASSLGVSLRTTRGAVLALTLLITAFVVSAVGVLGFIGLGAPMLARLSGARRLRDRMLWSPVLGASLLWLADQMTQHVSSFTGVLVPAGAVMTLLGAPMLLILMKRLRGRPDLSPSPIQSSTPKRARLVPMFIVMMLVLALAIAGSLTLGRGLDGWHAARPSEIVALMFLRGPHVVAAISTGIVLALAGGLLQRMTGNPMASPDLLGITSGGAVGLIGALFLNAHPGLPVLLLWCAAGSVATLAALLLFARKSDYAPDTLVLGGIAISAAFQAISTIVVASDDPRVIVLYNLLAGSTYNVSATAAGMVAVVALAALALVPFARRWLDILPLGAVTSRSLGVDLSVARLSLLVASAVMTAAATLVIGPLSFVGLMAPHMARMLGLQRAQSMLFMSAGIGALLMVASDWIGRWILFPQEMPAGVVATVLGGSYLILVMLKRN</sequence>
<dbReference type="PANTHER" id="PTHR30472:SF37">
    <property type="entry name" value="FE(3+) DICITRATE TRANSPORT SYSTEM PERMEASE PROTEIN FECD-RELATED"/>
    <property type="match status" value="1"/>
</dbReference>
<evidence type="ECO:0000256" key="8">
    <source>
        <dbReference type="SAM" id="Phobius"/>
    </source>
</evidence>
<name>A0A158HTL9_CABSO</name>
<dbReference type="InterPro" id="IPR000522">
    <property type="entry name" value="ABC_transptr_permease_BtuC"/>
</dbReference>
<dbReference type="NCBIfam" id="NF007866">
    <property type="entry name" value="PRK10577.1-2"/>
    <property type="match status" value="1"/>
</dbReference>
<dbReference type="Proteomes" id="UP000054893">
    <property type="component" value="Unassembled WGS sequence"/>
</dbReference>
<keyword evidence="7 8" id="KW-0472">Membrane</keyword>